<organism evidence="2 3">
    <name type="scientific">Leucobacter tardus</name>
    <dbReference type="NCBI Taxonomy" id="501483"/>
    <lineage>
        <taxon>Bacteria</taxon>
        <taxon>Bacillati</taxon>
        <taxon>Actinomycetota</taxon>
        <taxon>Actinomycetes</taxon>
        <taxon>Micrococcales</taxon>
        <taxon>Microbacteriaceae</taxon>
        <taxon>Leucobacter</taxon>
    </lineage>
</organism>
<keyword evidence="3" id="KW-1185">Reference proteome</keyword>
<feature type="transmembrane region" description="Helical" evidence="1">
    <location>
        <begin position="84"/>
        <end position="104"/>
    </location>
</feature>
<feature type="transmembrane region" description="Helical" evidence="1">
    <location>
        <begin position="185"/>
        <end position="206"/>
    </location>
</feature>
<keyword evidence="1" id="KW-0812">Transmembrane</keyword>
<dbReference type="EMBL" id="JAGFBF010000005">
    <property type="protein sequence ID" value="MBO2990661.1"/>
    <property type="molecule type" value="Genomic_DNA"/>
</dbReference>
<dbReference type="InterPro" id="IPR049713">
    <property type="entry name" value="Pr6Pr-like"/>
</dbReference>
<name>A0A939QEY7_9MICO</name>
<dbReference type="AlphaFoldDB" id="A0A939QEY7"/>
<dbReference type="NCBIfam" id="NF038065">
    <property type="entry name" value="Pr6Pr"/>
    <property type="match status" value="1"/>
</dbReference>
<dbReference type="Proteomes" id="UP000668403">
    <property type="component" value="Unassembled WGS sequence"/>
</dbReference>
<keyword evidence="1" id="KW-0472">Membrane</keyword>
<evidence type="ECO:0000256" key="1">
    <source>
        <dbReference type="SAM" id="Phobius"/>
    </source>
</evidence>
<evidence type="ECO:0000313" key="3">
    <source>
        <dbReference type="Proteomes" id="UP000668403"/>
    </source>
</evidence>
<feature type="transmembrane region" description="Helical" evidence="1">
    <location>
        <begin position="116"/>
        <end position="135"/>
    </location>
</feature>
<feature type="transmembrane region" description="Helical" evidence="1">
    <location>
        <begin position="50"/>
        <end position="72"/>
    </location>
</feature>
<sequence>MIASSAPRTGAKVLAGARVLVGALVLAAIGATWAEAASRTTINPWDFFGYFTIQSNLLCVATALVCGVAAVRHRGTHPIWLVQLRGLTTVCMIVVGLVYAVLLAPLGAAGGVPVPWANWVMHIAAPLLVTADWLCTRDRGPLPWSSMILQLGYPLIWTTVVLMRGATDGWVPYPFLNPSQGYGTVAVAVVGIAIAFSVVSVAVIWWSRRPVRSPRSPRAAQSGW</sequence>
<keyword evidence="1" id="KW-1133">Transmembrane helix</keyword>
<accession>A0A939QEY7</accession>
<feature type="transmembrane region" description="Helical" evidence="1">
    <location>
        <begin position="147"/>
        <end position="165"/>
    </location>
</feature>
<comment type="caution">
    <text evidence="2">The sequence shown here is derived from an EMBL/GenBank/DDBJ whole genome shotgun (WGS) entry which is preliminary data.</text>
</comment>
<dbReference type="RefSeq" id="WP_208239828.1">
    <property type="nucleotide sequence ID" value="NZ_BAAAQU010000002.1"/>
</dbReference>
<protein>
    <submittedName>
        <fullName evidence="2">Pr6Pr family membrane protein</fullName>
    </submittedName>
</protein>
<proteinExistence type="predicted"/>
<evidence type="ECO:0000313" key="2">
    <source>
        <dbReference type="EMBL" id="MBO2990661.1"/>
    </source>
</evidence>
<reference evidence="2" key="1">
    <citation type="submission" date="2021-03" db="EMBL/GenBank/DDBJ databases">
        <title>Leucobacter chromiisoli sp. nov., isolated from chromium-containing soil of chemical plant.</title>
        <authorList>
            <person name="Xu Z."/>
        </authorList>
    </citation>
    <scope>NUCLEOTIDE SEQUENCE</scope>
    <source>
        <strain evidence="2">K 70/01</strain>
    </source>
</reference>
<gene>
    <name evidence="2" type="ORF">J4H85_11710</name>
</gene>